<dbReference type="KEGG" id="fad:CDH04_08115"/>
<dbReference type="AlphaFoldDB" id="A0A2Z4XZQ7"/>
<dbReference type="Proteomes" id="UP000251120">
    <property type="component" value="Chromosome"/>
</dbReference>
<reference evidence="1 2" key="1">
    <citation type="submission" date="2017-06" db="EMBL/GenBank/DDBJ databases">
        <title>Complete genome of Francisella adeliensis.</title>
        <authorList>
            <person name="Vallesi A."/>
            <person name="Sjodin A."/>
        </authorList>
    </citation>
    <scope>NUCLEOTIDE SEQUENCE [LARGE SCALE GENOMIC DNA]</scope>
    <source>
        <strain evidence="1 2">FDC440</strain>
    </source>
</reference>
<gene>
    <name evidence="1" type="ORF">CDH04_08115</name>
</gene>
<protein>
    <submittedName>
        <fullName evidence="1">Uncharacterized protein</fullName>
    </submittedName>
</protein>
<proteinExistence type="predicted"/>
<evidence type="ECO:0000313" key="1">
    <source>
        <dbReference type="EMBL" id="AXA34361.1"/>
    </source>
</evidence>
<organism evidence="1 2">
    <name type="scientific">Francisella adeliensis</name>
    <dbReference type="NCBI Taxonomy" id="2007306"/>
    <lineage>
        <taxon>Bacteria</taxon>
        <taxon>Pseudomonadati</taxon>
        <taxon>Pseudomonadota</taxon>
        <taxon>Gammaproteobacteria</taxon>
        <taxon>Thiotrichales</taxon>
        <taxon>Francisellaceae</taxon>
        <taxon>Francisella</taxon>
    </lineage>
</organism>
<evidence type="ECO:0000313" key="2">
    <source>
        <dbReference type="Proteomes" id="UP000251120"/>
    </source>
</evidence>
<accession>A0A2Z4XZQ7</accession>
<dbReference type="EMBL" id="CP021781">
    <property type="protein sequence ID" value="AXA34361.1"/>
    <property type="molecule type" value="Genomic_DNA"/>
</dbReference>
<sequence>MLYLFYEYFVYNANISIVIIEYRKMKKILAHLIITLSLSYSYALEVGYDNRYDNKISDICIITGKSQSPKCIERKNLEDRISTASKYRNR</sequence>
<name>A0A2Z4XZQ7_9GAMM</name>